<accession>A0ABT2I1N9</accession>
<keyword evidence="3" id="KW-1185">Reference proteome</keyword>
<reference evidence="2" key="1">
    <citation type="submission" date="2022-09" db="EMBL/GenBank/DDBJ databases">
        <title>Novosphingobium sp. Nov., a polycyclic aromatic hydrocarbon-degrading bacterium isolated form mangrove sediments in HongKong.</title>
        <authorList>
            <person name="Hu Z."/>
        </authorList>
    </citation>
    <scope>NUCLEOTIDE SEQUENCE</scope>
    <source>
        <strain evidence="2">HK4-1</strain>
    </source>
</reference>
<sequence length="473" mass="50185">MNMVPIALFWTLAIWGLLSRKPVLLYLFFASMPIGAFAVIPTALTGGLTFTATPIVALLLIARTFADRSGPSAFLSLAVLPGRLMLLTLFWLVAAIATAFMPRLFEGAVMVVPIRGTVSAPAPLQPTPQNISQFTYLSIAVFSVFAFARALQPAAMRQHALNAMCLGGFVTVVTGLLDYASQFLPLAPLLEPFRTASYALLTDIEVLGAKRVVGLMPEASAYGGLCLALLSALYFYRRAMADDILRNVYTPIVLGLLTLCAWLSTSSATYVGMAVLVFVAALEWFLRITGDEHKDAIYRKGLAGEMSATVTIVIAIAVLTILQPQILDPVYSLVQRMVLEKPESSSFSERGMWRSTALAALPGTHGLGVGLGGTRSSSGIVAMFSSTGIPGGLLFYAFIVQSLSRRSPGAPGEPQLILSAFRFSFIAPFVVSLVVGDADFGGIAAFGYGLVAALAVAGRPPQRPAAIPIPRAA</sequence>
<feature type="transmembrane region" description="Helical" evidence="1">
    <location>
        <begin position="248"/>
        <end position="264"/>
    </location>
</feature>
<feature type="transmembrane region" description="Helical" evidence="1">
    <location>
        <begin position="160"/>
        <end position="180"/>
    </location>
</feature>
<keyword evidence="1" id="KW-0472">Membrane</keyword>
<evidence type="ECO:0000256" key="1">
    <source>
        <dbReference type="SAM" id="Phobius"/>
    </source>
</evidence>
<evidence type="ECO:0008006" key="4">
    <source>
        <dbReference type="Google" id="ProtNLM"/>
    </source>
</evidence>
<comment type="caution">
    <text evidence="2">The sequence shown here is derived from an EMBL/GenBank/DDBJ whole genome shotgun (WGS) entry which is preliminary data.</text>
</comment>
<keyword evidence="1" id="KW-0812">Transmembrane</keyword>
<name>A0ABT2I1N9_9SPHN</name>
<gene>
    <name evidence="2" type="ORF">NZK81_04030</name>
</gene>
<feature type="transmembrane region" description="Helical" evidence="1">
    <location>
        <begin position="302"/>
        <end position="322"/>
    </location>
</feature>
<dbReference type="EMBL" id="JANZXA010000002">
    <property type="protein sequence ID" value="MCT2398710.1"/>
    <property type="molecule type" value="Genomic_DNA"/>
</dbReference>
<protein>
    <recommendedName>
        <fullName evidence="4">Oligosaccharide repeat unit polymerase</fullName>
    </recommendedName>
</protein>
<feature type="transmembrane region" description="Helical" evidence="1">
    <location>
        <begin position="270"/>
        <end position="290"/>
    </location>
</feature>
<dbReference type="Proteomes" id="UP001165583">
    <property type="component" value="Unassembled WGS sequence"/>
</dbReference>
<dbReference type="RefSeq" id="WP_260044132.1">
    <property type="nucleotide sequence ID" value="NZ_JANZXA010000002.1"/>
</dbReference>
<proteinExistence type="predicted"/>
<feature type="transmembrane region" description="Helical" evidence="1">
    <location>
        <begin position="219"/>
        <end position="236"/>
    </location>
</feature>
<evidence type="ECO:0000313" key="2">
    <source>
        <dbReference type="EMBL" id="MCT2398710.1"/>
    </source>
</evidence>
<feature type="transmembrane region" description="Helical" evidence="1">
    <location>
        <begin position="440"/>
        <end position="458"/>
    </location>
</feature>
<feature type="transmembrane region" description="Helical" evidence="1">
    <location>
        <begin position="36"/>
        <end position="62"/>
    </location>
</feature>
<feature type="transmembrane region" description="Helical" evidence="1">
    <location>
        <begin position="74"/>
        <end position="101"/>
    </location>
</feature>
<feature type="transmembrane region" description="Helical" evidence="1">
    <location>
        <begin position="131"/>
        <end position="148"/>
    </location>
</feature>
<organism evidence="2 3">
    <name type="scientific">Novosphingobium mangrovi</name>
    <name type="common">ex Huang et al. 2023</name>
    <dbReference type="NCBI Taxonomy" id="2976432"/>
    <lineage>
        <taxon>Bacteria</taxon>
        <taxon>Pseudomonadati</taxon>
        <taxon>Pseudomonadota</taxon>
        <taxon>Alphaproteobacteria</taxon>
        <taxon>Sphingomonadales</taxon>
        <taxon>Sphingomonadaceae</taxon>
        <taxon>Novosphingobium</taxon>
    </lineage>
</organism>
<evidence type="ECO:0000313" key="3">
    <source>
        <dbReference type="Proteomes" id="UP001165583"/>
    </source>
</evidence>
<feature type="transmembrane region" description="Helical" evidence="1">
    <location>
        <begin position="416"/>
        <end position="434"/>
    </location>
</feature>
<keyword evidence="1" id="KW-1133">Transmembrane helix</keyword>
<feature type="transmembrane region" description="Helical" evidence="1">
    <location>
        <begin position="380"/>
        <end position="404"/>
    </location>
</feature>